<sequence>MSGPVKAPAAHQVLAILGHLGRQAAPVPAAAVARELGLPRSTTYQLLATLAESGFVVHLADERRYSLGVAAYELATGYARQAPLQRVARVPLARLVDRTGHTAHLAVMHGHEVIYLIEERAPGRPPLVTDVGVRLPAHLTASGRAMLAALPAAQIRALFPQPEAFVTRHETGPRSLSALRRLLVETRRRGHAVEDGEVTPGFVSIAVAVLDHMRHPVASVAVTMPRPELDPDLREVVVAEVGRTARAIAARISGHTHPPASAPAQTPRDRRGRAAGAP</sequence>
<accession>A0A543GBV4</accession>
<dbReference type="InterPro" id="IPR014757">
    <property type="entry name" value="Tscrpt_reg_IclR_C"/>
</dbReference>
<dbReference type="Gene3D" id="1.10.10.10">
    <property type="entry name" value="Winged helix-like DNA-binding domain superfamily/Winged helix DNA-binding domain"/>
    <property type="match status" value="1"/>
</dbReference>
<evidence type="ECO:0000313" key="7">
    <source>
        <dbReference type="EMBL" id="TQM43548.1"/>
    </source>
</evidence>
<dbReference type="Proteomes" id="UP000319818">
    <property type="component" value="Unassembled WGS sequence"/>
</dbReference>
<evidence type="ECO:0000256" key="4">
    <source>
        <dbReference type="SAM" id="MobiDB-lite"/>
    </source>
</evidence>
<dbReference type="InterPro" id="IPR029016">
    <property type="entry name" value="GAF-like_dom_sf"/>
</dbReference>
<dbReference type="PANTHER" id="PTHR30136:SF35">
    <property type="entry name" value="HTH-TYPE TRANSCRIPTIONAL REGULATOR RV1719"/>
    <property type="match status" value="1"/>
</dbReference>
<evidence type="ECO:0000313" key="8">
    <source>
        <dbReference type="Proteomes" id="UP000319818"/>
    </source>
</evidence>
<evidence type="ECO:0000256" key="2">
    <source>
        <dbReference type="ARBA" id="ARBA00023125"/>
    </source>
</evidence>
<dbReference type="InterPro" id="IPR036390">
    <property type="entry name" value="WH_DNA-bd_sf"/>
</dbReference>
<dbReference type="PROSITE" id="PS51078">
    <property type="entry name" value="ICLR_ED"/>
    <property type="match status" value="1"/>
</dbReference>
<dbReference type="GO" id="GO:0003700">
    <property type="term" value="F:DNA-binding transcription factor activity"/>
    <property type="evidence" value="ECO:0007669"/>
    <property type="project" value="TreeGrafter"/>
</dbReference>
<reference evidence="7 8" key="1">
    <citation type="submission" date="2019-06" db="EMBL/GenBank/DDBJ databases">
        <title>Sequencing the genomes of 1000 actinobacteria strains.</title>
        <authorList>
            <person name="Klenk H.-P."/>
        </authorList>
    </citation>
    <scope>NUCLEOTIDE SEQUENCE [LARGE SCALE GENOMIC DNA]</scope>
    <source>
        <strain evidence="7 8">DSM 45511</strain>
    </source>
</reference>
<evidence type="ECO:0000256" key="3">
    <source>
        <dbReference type="ARBA" id="ARBA00023163"/>
    </source>
</evidence>
<keyword evidence="3" id="KW-0804">Transcription</keyword>
<dbReference type="GO" id="GO:0045892">
    <property type="term" value="P:negative regulation of DNA-templated transcription"/>
    <property type="evidence" value="ECO:0007669"/>
    <property type="project" value="TreeGrafter"/>
</dbReference>
<organism evidence="7 8">
    <name type="scientific">Pseudonocardia cypriaca</name>
    <dbReference type="NCBI Taxonomy" id="882449"/>
    <lineage>
        <taxon>Bacteria</taxon>
        <taxon>Bacillati</taxon>
        <taxon>Actinomycetota</taxon>
        <taxon>Actinomycetes</taxon>
        <taxon>Pseudonocardiales</taxon>
        <taxon>Pseudonocardiaceae</taxon>
        <taxon>Pseudonocardia</taxon>
    </lineage>
</organism>
<dbReference type="Pfam" id="PF01614">
    <property type="entry name" value="IclR_C"/>
    <property type="match status" value="1"/>
</dbReference>
<dbReference type="InterPro" id="IPR036388">
    <property type="entry name" value="WH-like_DNA-bd_sf"/>
</dbReference>
<evidence type="ECO:0000259" key="5">
    <source>
        <dbReference type="PROSITE" id="PS51077"/>
    </source>
</evidence>
<dbReference type="AlphaFoldDB" id="A0A543GBV4"/>
<feature type="domain" description="IclR-ED" evidence="6">
    <location>
        <begin position="70"/>
        <end position="254"/>
    </location>
</feature>
<dbReference type="EMBL" id="VFPH01000001">
    <property type="protein sequence ID" value="TQM43548.1"/>
    <property type="molecule type" value="Genomic_DNA"/>
</dbReference>
<feature type="domain" description="HTH iclR-type" evidence="5">
    <location>
        <begin position="7"/>
        <end position="69"/>
    </location>
</feature>
<dbReference type="InterPro" id="IPR005471">
    <property type="entry name" value="Tscrpt_reg_IclR_N"/>
</dbReference>
<gene>
    <name evidence="7" type="ORF">FB388_0895</name>
</gene>
<keyword evidence="2" id="KW-0238">DNA-binding</keyword>
<dbReference type="SMART" id="SM00346">
    <property type="entry name" value="HTH_ICLR"/>
    <property type="match status" value="1"/>
</dbReference>
<feature type="region of interest" description="Disordered" evidence="4">
    <location>
        <begin position="250"/>
        <end position="278"/>
    </location>
</feature>
<proteinExistence type="predicted"/>
<comment type="caution">
    <text evidence="7">The sequence shown here is derived from an EMBL/GenBank/DDBJ whole genome shotgun (WGS) entry which is preliminary data.</text>
</comment>
<dbReference type="RefSeq" id="WP_246121599.1">
    <property type="nucleotide sequence ID" value="NZ_VFPH01000001.1"/>
</dbReference>
<dbReference type="Pfam" id="PF09339">
    <property type="entry name" value="HTH_IclR"/>
    <property type="match status" value="1"/>
</dbReference>
<dbReference type="SUPFAM" id="SSF46785">
    <property type="entry name" value="Winged helix' DNA-binding domain"/>
    <property type="match status" value="1"/>
</dbReference>
<dbReference type="PANTHER" id="PTHR30136">
    <property type="entry name" value="HELIX-TURN-HELIX TRANSCRIPTIONAL REGULATOR, ICLR FAMILY"/>
    <property type="match status" value="1"/>
</dbReference>
<evidence type="ECO:0000259" key="6">
    <source>
        <dbReference type="PROSITE" id="PS51078"/>
    </source>
</evidence>
<keyword evidence="1" id="KW-0805">Transcription regulation</keyword>
<protein>
    <submittedName>
        <fullName evidence="7">IclR family transcriptional regulator</fullName>
    </submittedName>
</protein>
<dbReference type="Gene3D" id="3.30.450.40">
    <property type="match status" value="1"/>
</dbReference>
<dbReference type="InterPro" id="IPR050707">
    <property type="entry name" value="HTH_MetabolicPath_Reg"/>
</dbReference>
<evidence type="ECO:0000256" key="1">
    <source>
        <dbReference type="ARBA" id="ARBA00023015"/>
    </source>
</evidence>
<dbReference type="SUPFAM" id="SSF55781">
    <property type="entry name" value="GAF domain-like"/>
    <property type="match status" value="1"/>
</dbReference>
<dbReference type="PROSITE" id="PS51077">
    <property type="entry name" value="HTH_ICLR"/>
    <property type="match status" value="1"/>
</dbReference>
<keyword evidence="8" id="KW-1185">Reference proteome</keyword>
<dbReference type="GO" id="GO:0003677">
    <property type="term" value="F:DNA binding"/>
    <property type="evidence" value="ECO:0007669"/>
    <property type="project" value="UniProtKB-KW"/>
</dbReference>
<name>A0A543GBV4_9PSEU</name>